<dbReference type="Pfam" id="PF04402">
    <property type="entry name" value="SIMPL"/>
    <property type="match status" value="1"/>
</dbReference>
<dbReference type="Gene3D" id="3.30.110.170">
    <property type="entry name" value="Protein of unknown function (DUF541), domain 1"/>
    <property type="match status" value="1"/>
</dbReference>
<dbReference type="PANTHER" id="PTHR34387:SF1">
    <property type="entry name" value="PERIPLASMIC IMMUNOGENIC PROTEIN"/>
    <property type="match status" value="1"/>
</dbReference>
<feature type="signal peptide" evidence="1">
    <location>
        <begin position="1"/>
        <end position="24"/>
    </location>
</feature>
<dbReference type="PROSITE" id="PS51257">
    <property type="entry name" value="PROKAR_LIPOPROTEIN"/>
    <property type="match status" value="1"/>
</dbReference>
<sequence length="237" mass="24783">MRPLLAPIALAVLLTGCAAQDASAADASTPARTITVSGEGTASAVPDMTVINVGVQSDALTAADALRANSSNMSATIKKLKELGIADRDIQTSGLSLNPRYNYEKNRSQPEVIGFTASNNVTVRLRDLSKAGSVIDQAVQSGANSLNGISFSFDEPKPLYEKARRNAVADAKAKAELLTDAAGVRLGRLITIQDGYSQAPSPKMYGARMEMAADSAVPMEAGESSVSATISMIYEIE</sequence>
<dbReference type="Gene3D" id="3.30.70.2970">
    <property type="entry name" value="Protein of unknown function (DUF541), domain 2"/>
    <property type="match status" value="1"/>
</dbReference>
<organism evidence="2 3">
    <name type="scientific">Hyphococcus lacteus</name>
    <dbReference type="NCBI Taxonomy" id="3143536"/>
    <lineage>
        <taxon>Bacteria</taxon>
        <taxon>Pseudomonadati</taxon>
        <taxon>Pseudomonadota</taxon>
        <taxon>Alphaproteobacteria</taxon>
        <taxon>Parvularculales</taxon>
        <taxon>Parvularculaceae</taxon>
        <taxon>Hyphococcus</taxon>
    </lineage>
</organism>
<reference evidence="2 3" key="1">
    <citation type="submission" date="2024-05" db="EMBL/GenBank/DDBJ databases">
        <title>Three bacterial strains, DH-69, EH-24, and ECK-19 isolated from coastal sediments.</title>
        <authorList>
            <person name="Ye Y.-Q."/>
            <person name="Du Z.-J."/>
        </authorList>
    </citation>
    <scope>NUCLEOTIDE SEQUENCE [LARGE SCALE GENOMIC DNA]</scope>
    <source>
        <strain evidence="2 3">ECK-19</strain>
    </source>
</reference>
<feature type="chain" id="PRO_5046711477" evidence="1">
    <location>
        <begin position="25"/>
        <end position="237"/>
    </location>
</feature>
<comment type="caution">
    <text evidence="2">The sequence shown here is derived from an EMBL/GenBank/DDBJ whole genome shotgun (WGS) entry which is preliminary data.</text>
</comment>
<dbReference type="Proteomes" id="UP001560685">
    <property type="component" value="Unassembled WGS sequence"/>
</dbReference>
<dbReference type="EMBL" id="JBEHZE010000001">
    <property type="protein sequence ID" value="MEX6633344.1"/>
    <property type="molecule type" value="Genomic_DNA"/>
</dbReference>
<protein>
    <submittedName>
        <fullName evidence="2">SIMPL domain-containing protein</fullName>
    </submittedName>
</protein>
<evidence type="ECO:0000256" key="1">
    <source>
        <dbReference type="SAM" id="SignalP"/>
    </source>
</evidence>
<evidence type="ECO:0000313" key="3">
    <source>
        <dbReference type="Proteomes" id="UP001560685"/>
    </source>
</evidence>
<keyword evidence="1" id="KW-0732">Signal</keyword>
<proteinExistence type="predicted"/>
<name>A0ABV3Z5Q0_9PROT</name>
<dbReference type="RefSeq" id="WP_369313298.1">
    <property type="nucleotide sequence ID" value="NZ_JBEHZE010000001.1"/>
</dbReference>
<dbReference type="InterPro" id="IPR052022">
    <property type="entry name" value="26kDa_periplasmic_antigen"/>
</dbReference>
<dbReference type="PANTHER" id="PTHR34387">
    <property type="entry name" value="SLR1258 PROTEIN"/>
    <property type="match status" value="1"/>
</dbReference>
<accession>A0ABV3Z5Q0</accession>
<gene>
    <name evidence="2" type="ORF">ABFZ84_07250</name>
</gene>
<dbReference type="InterPro" id="IPR007497">
    <property type="entry name" value="SIMPL/DUF541"/>
</dbReference>
<keyword evidence="3" id="KW-1185">Reference proteome</keyword>
<evidence type="ECO:0000313" key="2">
    <source>
        <dbReference type="EMBL" id="MEX6633344.1"/>
    </source>
</evidence>